<name>A0A381Q2Q9_9ZZZZ</name>
<dbReference type="PANTHER" id="PTHR47816:SF4">
    <property type="entry name" value="RIBOSOMAL RNA SMALL SUBUNIT METHYLTRANSFERASE C"/>
    <property type="match status" value="1"/>
</dbReference>
<evidence type="ECO:0000256" key="3">
    <source>
        <dbReference type="ARBA" id="ARBA00022603"/>
    </source>
</evidence>
<gene>
    <name evidence="7" type="ORF">METZ01_LOCUS26052</name>
</gene>
<dbReference type="InterPro" id="IPR002052">
    <property type="entry name" value="DNA_methylase_N6_adenine_CS"/>
</dbReference>
<evidence type="ECO:0008006" key="8">
    <source>
        <dbReference type="Google" id="ProtNLM"/>
    </source>
</evidence>
<evidence type="ECO:0000259" key="6">
    <source>
        <dbReference type="Pfam" id="PF08468"/>
    </source>
</evidence>
<evidence type="ECO:0000259" key="5">
    <source>
        <dbReference type="Pfam" id="PF05175"/>
    </source>
</evidence>
<dbReference type="InterPro" id="IPR013675">
    <property type="entry name" value="Mtase_sm_N"/>
</dbReference>
<dbReference type="Gene3D" id="3.40.50.150">
    <property type="entry name" value="Vaccinia Virus protein VP39"/>
    <property type="match status" value="2"/>
</dbReference>
<accession>A0A381Q2Q9</accession>
<dbReference type="InterPro" id="IPR046977">
    <property type="entry name" value="RsmC/RlmG"/>
</dbReference>
<keyword evidence="2" id="KW-0698">rRNA processing</keyword>
<evidence type="ECO:0000256" key="4">
    <source>
        <dbReference type="ARBA" id="ARBA00022679"/>
    </source>
</evidence>
<dbReference type="PROSITE" id="PS00092">
    <property type="entry name" value="N6_MTASE"/>
    <property type="match status" value="1"/>
</dbReference>
<proteinExistence type="predicted"/>
<reference evidence="7" key="1">
    <citation type="submission" date="2018-05" db="EMBL/GenBank/DDBJ databases">
        <authorList>
            <person name="Lanie J.A."/>
            <person name="Ng W.-L."/>
            <person name="Kazmierczak K.M."/>
            <person name="Andrzejewski T.M."/>
            <person name="Davidsen T.M."/>
            <person name="Wayne K.J."/>
            <person name="Tettelin H."/>
            <person name="Glass J.I."/>
            <person name="Rusch D."/>
            <person name="Podicherti R."/>
            <person name="Tsui H.-C.T."/>
            <person name="Winkler M.E."/>
        </authorList>
    </citation>
    <scope>NUCLEOTIDE SEQUENCE</scope>
</reference>
<dbReference type="InterPro" id="IPR007848">
    <property type="entry name" value="Small_mtfrase_dom"/>
</dbReference>
<evidence type="ECO:0000256" key="1">
    <source>
        <dbReference type="ARBA" id="ARBA00022490"/>
    </source>
</evidence>
<keyword evidence="1" id="KW-0963">Cytoplasm</keyword>
<evidence type="ECO:0000256" key="2">
    <source>
        <dbReference type="ARBA" id="ARBA00022552"/>
    </source>
</evidence>
<dbReference type="GO" id="GO:0008990">
    <property type="term" value="F:rRNA (guanine-N2-)-methyltransferase activity"/>
    <property type="evidence" value="ECO:0007669"/>
    <property type="project" value="InterPro"/>
</dbReference>
<dbReference type="Pfam" id="PF05175">
    <property type="entry name" value="MTS"/>
    <property type="match status" value="1"/>
</dbReference>
<dbReference type="Pfam" id="PF08468">
    <property type="entry name" value="MTS_N"/>
    <property type="match status" value="1"/>
</dbReference>
<dbReference type="PANTHER" id="PTHR47816">
    <property type="entry name" value="RIBOSOMAL RNA SMALL SUBUNIT METHYLTRANSFERASE C"/>
    <property type="match status" value="1"/>
</dbReference>
<feature type="domain" description="Methyltransferase small N-terminal" evidence="6">
    <location>
        <begin position="50"/>
        <end position="125"/>
    </location>
</feature>
<sequence length="323" mass="34484">MSGVLHRAAIRGNVLVMLENLPAVTTAVIEAGGRAHSWHRLAREGRSASAWTPEGPFQAATLRLPKAKDELDMAVHAAASVLEVGAPLWVYGANDEGAGSAGRIIEPLMGPARTVGSGGRSRVLEAVRPVDAPSPRGTLAEWRRSTSLEFPAGPREWTSYPGIFSHGRLDAGTRALLEVMGRLPAAGRRVLDFACGSGVIGAFLSALEPTARLDFLDVDALALVAVSENVPGARLILSDGFDALEHERYALIVSNPPYHEGKEQTGYVIERLVRGAPDHLESDGSLVLVTQRRLRLATLMESTFGTVDVLLDAGPHRVWFGGK</sequence>
<protein>
    <recommendedName>
        <fullName evidence="8">Methyltransferase small domain-containing protein</fullName>
    </recommendedName>
</protein>
<dbReference type="InterPro" id="IPR029063">
    <property type="entry name" value="SAM-dependent_MTases_sf"/>
</dbReference>
<keyword evidence="4" id="KW-0808">Transferase</keyword>
<organism evidence="7">
    <name type="scientific">marine metagenome</name>
    <dbReference type="NCBI Taxonomy" id="408172"/>
    <lineage>
        <taxon>unclassified sequences</taxon>
        <taxon>metagenomes</taxon>
        <taxon>ecological metagenomes</taxon>
    </lineage>
</organism>
<dbReference type="SUPFAM" id="SSF53335">
    <property type="entry name" value="S-adenosyl-L-methionine-dependent methyltransferases"/>
    <property type="match status" value="1"/>
</dbReference>
<feature type="domain" description="Methyltransferase small" evidence="5">
    <location>
        <begin position="159"/>
        <end position="313"/>
    </location>
</feature>
<dbReference type="CDD" id="cd02440">
    <property type="entry name" value="AdoMet_MTases"/>
    <property type="match status" value="1"/>
</dbReference>
<dbReference type="AlphaFoldDB" id="A0A381Q2Q9"/>
<dbReference type="EMBL" id="UINC01001172">
    <property type="protein sequence ID" value="SUZ73198.1"/>
    <property type="molecule type" value="Genomic_DNA"/>
</dbReference>
<keyword evidence="3" id="KW-0489">Methyltransferase</keyword>
<evidence type="ECO:0000313" key="7">
    <source>
        <dbReference type="EMBL" id="SUZ73198.1"/>
    </source>
</evidence>
<dbReference type="GO" id="GO:0003676">
    <property type="term" value="F:nucleic acid binding"/>
    <property type="evidence" value="ECO:0007669"/>
    <property type="project" value="InterPro"/>
</dbReference>